<evidence type="ECO:0000313" key="2">
    <source>
        <dbReference type="EMBL" id="CAD5126697.1"/>
    </source>
</evidence>
<proteinExistence type="predicted"/>
<evidence type="ECO:0000256" key="1">
    <source>
        <dbReference type="SAM" id="MobiDB-lite"/>
    </source>
</evidence>
<feature type="compositionally biased region" description="Polar residues" evidence="1">
    <location>
        <begin position="12"/>
        <end position="24"/>
    </location>
</feature>
<keyword evidence="3" id="KW-1185">Reference proteome</keyword>
<dbReference type="EMBL" id="CAJFCJ010000074">
    <property type="protein sequence ID" value="CAD5126697.1"/>
    <property type="molecule type" value="Genomic_DNA"/>
</dbReference>
<comment type="caution">
    <text evidence="2">The sequence shown here is derived from an EMBL/GenBank/DDBJ whole genome shotgun (WGS) entry which is preliminary data.</text>
</comment>
<feature type="region of interest" description="Disordered" evidence="1">
    <location>
        <begin position="1"/>
        <end position="24"/>
    </location>
</feature>
<gene>
    <name evidence="2" type="ORF">DGYR_LOCUS13930</name>
</gene>
<dbReference type="Proteomes" id="UP000549394">
    <property type="component" value="Unassembled WGS sequence"/>
</dbReference>
<sequence length="170" mass="19323">MPRKRKIKTVTKGANSPNRPETFNQQTNMVNSVTFEQRLNDQRRMFEEKLEESNTQNRAAMEARMDQLVQLVNSIKYNLSNKIPSNSGDALGMEHFPTAEEQNGGSPQVRNISNPTREAKSSSKQVDPRIENLKHKKVTPSEVLCSSNYQDFLMNVIVPLLEADISESEK</sequence>
<reference evidence="2 3" key="1">
    <citation type="submission" date="2020-08" db="EMBL/GenBank/DDBJ databases">
        <authorList>
            <person name="Hejnol A."/>
        </authorList>
    </citation>
    <scope>NUCLEOTIDE SEQUENCE [LARGE SCALE GENOMIC DNA]</scope>
</reference>
<feature type="compositionally biased region" description="Polar residues" evidence="1">
    <location>
        <begin position="100"/>
        <end position="116"/>
    </location>
</feature>
<name>A0A7I8WEQ0_9ANNE</name>
<dbReference type="AlphaFoldDB" id="A0A7I8WEQ0"/>
<feature type="region of interest" description="Disordered" evidence="1">
    <location>
        <begin position="97"/>
        <end position="131"/>
    </location>
</feature>
<evidence type="ECO:0000313" key="3">
    <source>
        <dbReference type="Proteomes" id="UP000549394"/>
    </source>
</evidence>
<feature type="compositionally biased region" description="Basic and acidic residues" evidence="1">
    <location>
        <begin position="117"/>
        <end position="131"/>
    </location>
</feature>
<protein>
    <submittedName>
        <fullName evidence="2">Uncharacterized protein</fullName>
    </submittedName>
</protein>
<accession>A0A7I8WEQ0</accession>
<organism evidence="2 3">
    <name type="scientific">Dimorphilus gyrociliatus</name>
    <dbReference type="NCBI Taxonomy" id="2664684"/>
    <lineage>
        <taxon>Eukaryota</taxon>
        <taxon>Metazoa</taxon>
        <taxon>Spiralia</taxon>
        <taxon>Lophotrochozoa</taxon>
        <taxon>Annelida</taxon>
        <taxon>Polychaeta</taxon>
        <taxon>Polychaeta incertae sedis</taxon>
        <taxon>Dinophilidae</taxon>
        <taxon>Dimorphilus</taxon>
    </lineage>
</organism>